<protein>
    <submittedName>
        <fullName evidence="2">Glycerophosphodiester phosphodiesterase family protein</fullName>
    </submittedName>
</protein>
<reference evidence="3" key="1">
    <citation type="journal article" date="2019" name="Int. J. Syst. Evol. Microbiol.">
        <title>The Global Catalogue of Microorganisms (GCM) 10K type strain sequencing project: providing services to taxonomists for standard genome sequencing and annotation.</title>
        <authorList>
            <consortium name="The Broad Institute Genomics Platform"/>
            <consortium name="The Broad Institute Genome Sequencing Center for Infectious Disease"/>
            <person name="Wu L."/>
            <person name="Ma J."/>
        </authorList>
    </citation>
    <scope>NUCLEOTIDE SEQUENCE [LARGE SCALE GENOMIC DNA]</scope>
    <source>
        <strain evidence="3">CCM 8391</strain>
    </source>
</reference>
<dbReference type="RefSeq" id="WP_379584715.1">
    <property type="nucleotide sequence ID" value="NZ_JBHSQW010000025.1"/>
</dbReference>
<accession>A0ABW1J1H4</accession>
<evidence type="ECO:0000313" key="3">
    <source>
        <dbReference type="Proteomes" id="UP001596302"/>
    </source>
</evidence>
<dbReference type="PANTHER" id="PTHR43805">
    <property type="entry name" value="GLYCEROPHOSPHORYL DIESTER PHOSPHODIESTERASE"/>
    <property type="match status" value="1"/>
</dbReference>
<dbReference type="InterPro" id="IPR030395">
    <property type="entry name" value="GP_PDE_dom"/>
</dbReference>
<dbReference type="EMBL" id="JBHSQW010000025">
    <property type="protein sequence ID" value="MFC5994683.1"/>
    <property type="molecule type" value="Genomic_DNA"/>
</dbReference>
<dbReference type="PANTHER" id="PTHR43805:SF1">
    <property type="entry name" value="GP-PDE DOMAIN-CONTAINING PROTEIN"/>
    <property type="match status" value="1"/>
</dbReference>
<dbReference type="Gene3D" id="3.20.20.190">
    <property type="entry name" value="Phosphatidylinositol (PI) phosphodiesterase"/>
    <property type="match status" value="1"/>
</dbReference>
<sequence>MGLHPYFEGPYPRAYAHRGWHIDELTGCENTLAAFRRAVAEGFSYLELDVRASADGVAMVHHDATLDRTAGHPGVLEQMAAADLRKVRVAGREPIPCLEEVLTELPEVRVTIELKSAAVVLPTLRVLHRTDSWHRVCLGSFTERWLQQARAVAGERLLTSMAQSSVVGLRGRAWLTALPTPLRSLSLLPLLPPVLGGLAQLPRRFSGLTVVDAALLRMAHESDREVHVWTVDEPQEMAELLDLGVDGLLSDRPDLLRTVLQDRGEWS</sequence>
<dbReference type="Pfam" id="PF03009">
    <property type="entry name" value="GDPD"/>
    <property type="match status" value="1"/>
</dbReference>
<evidence type="ECO:0000259" key="1">
    <source>
        <dbReference type="PROSITE" id="PS51704"/>
    </source>
</evidence>
<dbReference type="PROSITE" id="PS51704">
    <property type="entry name" value="GP_PDE"/>
    <property type="match status" value="1"/>
</dbReference>
<dbReference type="InterPro" id="IPR017946">
    <property type="entry name" value="PLC-like_Pdiesterase_TIM-brl"/>
</dbReference>
<comment type="caution">
    <text evidence="2">The sequence shown here is derived from an EMBL/GenBank/DDBJ whole genome shotgun (WGS) entry which is preliminary data.</text>
</comment>
<gene>
    <name evidence="2" type="ORF">ACFQE5_10730</name>
</gene>
<keyword evidence="3" id="KW-1185">Reference proteome</keyword>
<dbReference type="PROSITE" id="PS50007">
    <property type="entry name" value="PIPLC_X_DOMAIN"/>
    <property type="match status" value="1"/>
</dbReference>
<proteinExistence type="predicted"/>
<name>A0ABW1J1H4_9PSEU</name>
<feature type="domain" description="GP-PDE" evidence="1">
    <location>
        <begin position="12"/>
        <end position="260"/>
    </location>
</feature>
<dbReference type="Proteomes" id="UP001596302">
    <property type="component" value="Unassembled WGS sequence"/>
</dbReference>
<evidence type="ECO:0000313" key="2">
    <source>
        <dbReference type="EMBL" id="MFC5994683.1"/>
    </source>
</evidence>
<dbReference type="SUPFAM" id="SSF51695">
    <property type="entry name" value="PLC-like phosphodiesterases"/>
    <property type="match status" value="1"/>
</dbReference>
<organism evidence="2 3">
    <name type="scientific">Pseudonocardia hispaniensis</name>
    <dbReference type="NCBI Taxonomy" id="904933"/>
    <lineage>
        <taxon>Bacteria</taxon>
        <taxon>Bacillati</taxon>
        <taxon>Actinomycetota</taxon>
        <taxon>Actinomycetes</taxon>
        <taxon>Pseudonocardiales</taxon>
        <taxon>Pseudonocardiaceae</taxon>
        <taxon>Pseudonocardia</taxon>
    </lineage>
</organism>